<comment type="caution">
    <text evidence="1">The sequence shown here is derived from an EMBL/GenBank/DDBJ whole genome shotgun (WGS) entry which is preliminary data.</text>
</comment>
<gene>
    <name evidence="1" type="ORF">GCM10011399_06030</name>
</gene>
<dbReference type="AlphaFoldDB" id="A0A917B301"/>
<dbReference type="Pfam" id="PF08843">
    <property type="entry name" value="AbiEii"/>
    <property type="match status" value="1"/>
</dbReference>
<reference evidence="1 2" key="1">
    <citation type="journal article" date="2014" name="Int. J. Syst. Evol. Microbiol.">
        <title>Complete genome sequence of Corynebacterium casei LMG S-19264T (=DSM 44701T), isolated from a smear-ripened cheese.</title>
        <authorList>
            <consortium name="US DOE Joint Genome Institute (JGI-PGF)"/>
            <person name="Walter F."/>
            <person name="Albersmeier A."/>
            <person name="Kalinowski J."/>
            <person name="Ruckert C."/>
        </authorList>
    </citation>
    <scope>NUCLEOTIDE SEQUENCE [LARGE SCALE GENOMIC DNA]</scope>
    <source>
        <strain evidence="1 2">CGMCC 1.12976</strain>
    </source>
</reference>
<protein>
    <recommendedName>
        <fullName evidence="3">Nucleotidyl transferase AbiEii/AbiGii toxin family protein</fullName>
    </recommendedName>
</protein>
<dbReference type="Proteomes" id="UP000598775">
    <property type="component" value="Unassembled WGS sequence"/>
</dbReference>
<dbReference type="InterPro" id="IPR014942">
    <property type="entry name" value="AbiEii"/>
</dbReference>
<proteinExistence type="predicted"/>
<name>A0A917B301_9MICO</name>
<evidence type="ECO:0008006" key="3">
    <source>
        <dbReference type="Google" id="ProtNLM"/>
    </source>
</evidence>
<organism evidence="1 2">
    <name type="scientific">Subtercola lobariae</name>
    <dbReference type="NCBI Taxonomy" id="1588641"/>
    <lineage>
        <taxon>Bacteria</taxon>
        <taxon>Bacillati</taxon>
        <taxon>Actinomycetota</taxon>
        <taxon>Actinomycetes</taxon>
        <taxon>Micrococcales</taxon>
        <taxon>Microbacteriaceae</taxon>
        <taxon>Subtercola</taxon>
    </lineage>
</organism>
<evidence type="ECO:0000313" key="2">
    <source>
        <dbReference type="Proteomes" id="UP000598775"/>
    </source>
</evidence>
<dbReference type="EMBL" id="BMGP01000001">
    <property type="protein sequence ID" value="GGF14924.1"/>
    <property type="molecule type" value="Genomic_DNA"/>
</dbReference>
<dbReference type="RefSeq" id="WP_188673423.1">
    <property type="nucleotide sequence ID" value="NZ_BMGP01000001.1"/>
</dbReference>
<evidence type="ECO:0000313" key="1">
    <source>
        <dbReference type="EMBL" id="GGF14924.1"/>
    </source>
</evidence>
<sequence>MSEFINGRAMAHAISQAARNAAGGKGHVDVKRHIDQAYYDRFLCRVFSEQDQRLLLKGGTRVLASVPSGRATKDIDLEAREHTLDAAIAMLRTRASVDLGDFLVFTYAGSRRAIGTNQPSVEAMQVKFDVLTGKDRLARKTLPTS</sequence>
<accession>A0A917B301</accession>
<keyword evidence="2" id="KW-1185">Reference proteome</keyword>